<evidence type="ECO:0000313" key="1">
    <source>
        <dbReference type="EMBL" id="GAA5528586.1"/>
    </source>
</evidence>
<comment type="caution">
    <text evidence="1">The sequence shown here is derived from an EMBL/GenBank/DDBJ whole genome shotgun (WGS) entry which is preliminary data.</text>
</comment>
<gene>
    <name evidence="1" type="ORF">Hgul01_02388</name>
</gene>
<dbReference type="RefSeq" id="WP_345722199.1">
    <property type="nucleotide sequence ID" value="NZ_BAABRU010000007.1"/>
</dbReference>
<evidence type="ECO:0000313" key="2">
    <source>
        <dbReference type="Proteomes" id="UP001428290"/>
    </source>
</evidence>
<dbReference type="EMBL" id="BAABRU010000007">
    <property type="protein sequence ID" value="GAA5528586.1"/>
    <property type="molecule type" value="Genomic_DNA"/>
</dbReference>
<dbReference type="Proteomes" id="UP001428290">
    <property type="component" value="Unassembled WGS sequence"/>
</dbReference>
<sequence>MLEYLIAYAPVQGDAPCAAEAREWPDRAAMDAQLFAEGWQLIDSAEYRAAMLKLVYQRDLANQPEAPRHLMPCW</sequence>
<keyword evidence="2" id="KW-1185">Reference proteome</keyword>
<accession>A0ABP9WZH4</accession>
<name>A0ABP9WZH4_9CHLR</name>
<organism evidence="1 2">
    <name type="scientific">Herpetosiphon gulosus</name>
    <dbReference type="NCBI Taxonomy" id="1973496"/>
    <lineage>
        <taxon>Bacteria</taxon>
        <taxon>Bacillati</taxon>
        <taxon>Chloroflexota</taxon>
        <taxon>Chloroflexia</taxon>
        <taxon>Herpetosiphonales</taxon>
        <taxon>Herpetosiphonaceae</taxon>
        <taxon>Herpetosiphon</taxon>
    </lineage>
</organism>
<proteinExistence type="predicted"/>
<reference evidence="1 2" key="1">
    <citation type="submission" date="2024-02" db="EMBL/GenBank/DDBJ databases">
        <title>Herpetosiphon gulosus NBRC 112829.</title>
        <authorList>
            <person name="Ichikawa N."/>
            <person name="Katano-Makiyama Y."/>
            <person name="Hidaka K."/>
        </authorList>
    </citation>
    <scope>NUCLEOTIDE SEQUENCE [LARGE SCALE GENOMIC DNA]</scope>
    <source>
        <strain evidence="1 2">NBRC 112829</strain>
    </source>
</reference>
<protein>
    <submittedName>
        <fullName evidence="1">Uncharacterized protein</fullName>
    </submittedName>
</protein>